<feature type="region of interest" description="Disordered" evidence="1">
    <location>
        <begin position="594"/>
        <end position="628"/>
    </location>
</feature>
<dbReference type="SMART" id="SM00333">
    <property type="entry name" value="TUDOR"/>
    <property type="match status" value="1"/>
</dbReference>
<proteinExistence type="predicted"/>
<protein>
    <submittedName>
        <fullName evidence="4">TDRD1-like protein</fullName>
    </submittedName>
</protein>
<dbReference type="Pfam" id="PF00567">
    <property type="entry name" value="TUDOR"/>
    <property type="match status" value="1"/>
</dbReference>
<feature type="domain" description="Tudor" evidence="2">
    <location>
        <begin position="19"/>
        <end position="78"/>
    </location>
</feature>
<dbReference type="Gene3D" id="2.40.50.90">
    <property type="match status" value="1"/>
</dbReference>
<dbReference type="InterPro" id="IPR007052">
    <property type="entry name" value="CS_dom"/>
</dbReference>
<feature type="domain" description="CS" evidence="3">
    <location>
        <begin position="461"/>
        <end position="550"/>
    </location>
</feature>
<evidence type="ECO:0000259" key="2">
    <source>
        <dbReference type="PROSITE" id="PS50304"/>
    </source>
</evidence>
<dbReference type="InterPro" id="IPR016024">
    <property type="entry name" value="ARM-type_fold"/>
</dbReference>
<organism evidence="4 5">
    <name type="scientific">Mya arenaria</name>
    <name type="common">Soft-shell clam</name>
    <dbReference type="NCBI Taxonomy" id="6604"/>
    <lineage>
        <taxon>Eukaryota</taxon>
        <taxon>Metazoa</taxon>
        <taxon>Spiralia</taxon>
        <taxon>Lophotrochozoa</taxon>
        <taxon>Mollusca</taxon>
        <taxon>Bivalvia</taxon>
        <taxon>Autobranchia</taxon>
        <taxon>Heteroconchia</taxon>
        <taxon>Euheterodonta</taxon>
        <taxon>Imparidentia</taxon>
        <taxon>Neoheterodontei</taxon>
        <taxon>Myida</taxon>
        <taxon>Myoidea</taxon>
        <taxon>Myidae</taxon>
        <taxon>Mya</taxon>
    </lineage>
</organism>
<reference evidence="4" key="1">
    <citation type="submission" date="2022-11" db="EMBL/GenBank/DDBJ databases">
        <title>Centuries of genome instability and evolution in soft-shell clam transmissible cancer (bioRxiv).</title>
        <authorList>
            <person name="Hart S.F.M."/>
            <person name="Yonemitsu M.A."/>
            <person name="Giersch R.M."/>
            <person name="Beal B.F."/>
            <person name="Arriagada G."/>
            <person name="Davis B.W."/>
            <person name="Ostrander E.A."/>
            <person name="Goff S.P."/>
            <person name="Metzger M.J."/>
        </authorList>
    </citation>
    <scope>NUCLEOTIDE SEQUENCE</scope>
    <source>
        <strain evidence="4">MELC-2E11</strain>
        <tissue evidence="4">Siphon/mantle</tissue>
    </source>
</reference>
<dbReference type="InterPro" id="IPR008978">
    <property type="entry name" value="HSP20-like_chaperone"/>
</dbReference>
<accession>A0ABY7ENX0</accession>
<dbReference type="Proteomes" id="UP001164746">
    <property type="component" value="Chromosome 8"/>
</dbReference>
<dbReference type="PANTHER" id="PTHR22948">
    <property type="entry name" value="TUDOR DOMAIN CONTAINING PROTEIN"/>
    <property type="match status" value="1"/>
</dbReference>
<dbReference type="EMBL" id="CP111019">
    <property type="protein sequence ID" value="WAR11692.1"/>
    <property type="molecule type" value="Genomic_DNA"/>
</dbReference>
<dbReference type="SUPFAM" id="SSF63748">
    <property type="entry name" value="Tudor/PWWP/MBT"/>
    <property type="match status" value="1"/>
</dbReference>
<dbReference type="InterPro" id="IPR035437">
    <property type="entry name" value="SNase_OB-fold_sf"/>
</dbReference>
<dbReference type="PROSITE" id="PS51203">
    <property type="entry name" value="CS"/>
    <property type="match status" value="1"/>
</dbReference>
<dbReference type="Gene3D" id="2.30.30.140">
    <property type="match status" value="1"/>
</dbReference>
<name>A0ABY7ENX0_MYAAR</name>
<dbReference type="InterPro" id="IPR050621">
    <property type="entry name" value="Tudor_domain_containing"/>
</dbReference>
<sequence>MVEIGAYVERQEEDDVLQEPQVGKYCLAQYASFDERWYRGHIQTVKDDTVEIFFPDYGDLDFVPRDKVREFPVDKFFELPLQAIECKLANIEKIGDTWEIRAGDALWDMSHFVNEKDLRPLVATVVQTKEETKYAGRQKFVVELRTTQRDLGQELVWRQLAKHTPDCTKYTFLLPRSTPGKRVFPSRLHKIPGLCFAVYWEKDLCKATKLAEELHNILSECLGSSCYPGPPQERECSLQDSIRFPASVLLCIGKSLSTTQESVAKEGLVSLVKMVGRNSCSIHQRQAADFITQAANISVRLQEAFRGQDSTDVLFELLESTMCQQVQGAVCQAFASLTSGSDGGHDDFKKESLMEAIVKNLQKTDCPKTIYDDDDDDVCIAFCVQQCDHFASTRRKHKTFLIEHHMITILNRILDLEMPPATKQLCKDLKTSLDFKVPSEPIRGLLLKPGMQHMGPMSDSLVAPEVRWNQNSFVMLLVIKVCDVNPAAHDLVTFTEDTVSFRALSRGVNYGFTYRLYDRVCVEKCTWHVKQREVLVSLKKQEKGMWSRPLHDKIKHGNVVADCEHIMDSSDSEVEDDQRPFLLTKGKKKKAMFRGMKQSTVQVGEPEDTETDTSDSLENMDDFDNRTDYDFNSIAYQNPI</sequence>
<feature type="compositionally biased region" description="Acidic residues" evidence="1">
    <location>
        <begin position="605"/>
        <end position="622"/>
    </location>
</feature>
<evidence type="ECO:0000313" key="5">
    <source>
        <dbReference type="Proteomes" id="UP001164746"/>
    </source>
</evidence>
<dbReference type="InterPro" id="IPR002999">
    <property type="entry name" value="Tudor"/>
</dbReference>
<gene>
    <name evidence="4" type="ORF">MAR_025872</name>
</gene>
<dbReference type="PANTHER" id="PTHR22948:SF29">
    <property type="entry name" value="FI02030P-RELATED"/>
    <property type="match status" value="1"/>
</dbReference>
<dbReference type="InterPro" id="IPR011989">
    <property type="entry name" value="ARM-like"/>
</dbReference>
<dbReference type="Gene3D" id="1.25.10.10">
    <property type="entry name" value="Leucine-rich Repeat Variant"/>
    <property type="match status" value="1"/>
</dbReference>
<dbReference type="PROSITE" id="PS50304">
    <property type="entry name" value="TUDOR"/>
    <property type="match status" value="1"/>
</dbReference>
<evidence type="ECO:0000256" key="1">
    <source>
        <dbReference type="SAM" id="MobiDB-lite"/>
    </source>
</evidence>
<dbReference type="SUPFAM" id="SSF48371">
    <property type="entry name" value="ARM repeat"/>
    <property type="match status" value="1"/>
</dbReference>
<dbReference type="SUPFAM" id="SSF49764">
    <property type="entry name" value="HSP20-like chaperones"/>
    <property type="match status" value="1"/>
</dbReference>
<evidence type="ECO:0000259" key="3">
    <source>
        <dbReference type="PROSITE" id="PS51203"/>
    </source>
</evidence>
<dbReference type="Gene3D" id="2.60.40.790">
    <property type="match status" value="1"/>
</dbReference>
<evidence type="ECO:0000313" key="4">
    <source>
        <dbReference type="EMBL" id="WAR11692.1"/>
    </source>
</evidence>
<dbReference type="Pfam" id="PF04969">
    <property type="entry name" value="CS"/>
    <property type="match status" value="1"/>
</dbReference>
<keyword evidence="5" id="KW-1185">Reference proteome</keyword>